<evidence type="ECO:0000256" key="1">
    <source>
        <dbReference type="SAM" id="SignalP"/>
    </source>
</evidence>
<dbReference type="AlphaFoldDB" id="A0A934RBV3"/>
<keyword evidence="3" id="KW-1185">Reference proteome</keyword>
<feature type="chain" id="PRO_5038014507" evidence="1">
    <location>
        <begin position="19"/>
        <end position="244"/>
    </location>
</feature>
<keyword evidence="1" id="KW-0732">Signal</keyword>
<proteinExistence type="predicted"/>
<dbReference type="Proteomes" id="UP000658278">
    <property type="component" value="Unassembled WGS sequence"/>
</dbReference>
<gene>
    <name evidence="2" type="ORF">JIN81_03835</name>
</gene>
<feature type="signal peptide" evidence="1">
    <location>
        <begin position="1"/>
        <end position="18"/>
    </location>
</feature>
<sequence length="244" mass="27144">MKSLSIVAASVMMSVAYAAEVPEVLNYLPQNQFVKGATTVVVPPKELDKYVAIVEKAAQKDPEWFKEHSKKSAPGIPLPYDPKLGLTEEQYKEYLALWEKREFKAVEPVVLQLKEAGKGFWSIVTVGGAHPITTLKYDAAKDVFVSPNGTLERLEDVDADKHSILGAWTGHEWKFSEETSLGSTKENFAIGKTGDGKFGLLVYRMQEVSSEGTRLYDKSLVIRFPMGAAGILKPEELQLQQPRR</sequence>
<accession>A0A934RBV3</accession>
<protein>
    <submittedName>
        <fullName evidence="2">Uncharacterized protein</fullName>
    </submittedName>
</protein>
<reference evidence="2" key="1">
    <citation type="submission" date="2021-01" db="EMBL/GenBank/DDBJ databases">
        <title>Modified the classification status of verrucomicrobia.</title>
        <authorList>
            <person name="Feng X."/>
        </authorList>
    </citation>
    <scope>NUCLEOTIDE SEQUENCE</scope>
    <source>
        <strain evidence="2">KCTC 22201</strain>
    </source>
</reference>
<evidence type="ECO:0000313" key="3">
    <source>
        <dbReference type="Proteomes" id="UP000658278"/>
    </source>
</evidence>
<comment type="caution">
    <text evidence="2">The sequence shown here is derived from an EMBL/GenBank/DDBJ whole genome shotgun (WGS) entry which is preliminary data.</text>
</comment>
<organism evidence="2 3">
    <name type="scientific">Haloferula rosea</name>
    <dbReference type="NCBI Taxonomy" id="490093"/>
    <lineage>
        <taxon>Bacteria</taxon>
        <taxon>Pseudomonadati</taxon>
        <taxon>Verrucomicrobiota</taxon>
        <taxon>Verrucomicrobiia</taxon>
        <taxon>Verrucomicrobiales</taxon>
        <taxon>Verrucomicrobiaceae</taxon>
        <taxon>Haloferula</taxon>
    </lineage>
</organism>
<name>A0A934RBV3_9BACT</name>
<evidence type="ECO:0000313" key="2">
    <source>
        <dbReference type="EMBL" id="MBK1826136.1"/>
    </source>
</evidence>
<dbReference type="RefSeq" id="WP_200276553.1">
    <property type="nucleotide sequence ID" value="NZ_JAENII010000002.1"/>
</dbReference>
<dbReference type="EMBL" id="JAENII010000002">
    <property type="protein sequence ID" value="MBK1826136.1"/>
    <property type="molecule type" value="Genomic_DNA"/>
</dbReference>